<comment type="caution">
    <text evidence="4">The sequence shown here is derived from an EMBL/GenBank/DDBJ whole genome shotgun (WGS) entry which is preliminary data.</text>
</comment>
<feature type="domain" description="Transposase IS110-like N-terminal" evidence="2">
    <location>
        <begin position="5"/>
        <end position="158"/>
    </location>
</feature>
<dbReference type="EMBL" id="PIPQ01000025">
    <property type="protein sequence ID" value="RUO36060.1"/>
    <property type="molecule type" value="Genomic_DNA"/>
</dbReference>
<dbReference type="AlphaFoldDB" id="A0A432WQK8"/>
<dbReference type="InterPro" id="IPR002525">
    <property type="entry name" value="Transp_IS110-like_N"/>
</dbReference>
<organism evidence="4 5">
    <name type="scientific">Aliidiomarina taiwanensis</name>
    <dbReference type="NCBI Taxonomy" id="946228"/>
    <lineage>
        <taxon>Bacteria</taxon>
        <taxon>Pseudomonadati</taxon>
        <taxon>Pseudomonadota</taxon>
        <taxon>Gammaproteobacteria</taxon>
        <taxon>Alteromonadales</taxon>
        <taxon>Idiomarinaceae</taxon>
        <taxon>Aliidiomarina</taxon>
    </lineage>
</organism>
<protein>
    <submittedName>
        <fullName evidence="4">IS110 family transposase</fullName>
    </submittedName>
</protein>
<gene>
    <name evidence="4" type="ORF">CWE15_11975</name>
</gene>
<dbReference type="NCBIfam" id="NF033542">
    <property type="entry name" value="transpos_IS110"/>
    <property type="match status" value="1"/>
</dbReference>
<evidence type="ECO:0000256" key="1">
    <source>
        <dbReference type="SAM" id="Coils"/>
    </source>
</evidence>
<dbReference type="Proteomes" id="UP000286976">
    <property type="component" value="Unassembled WGS sequence"/>
</dbReference>
<keyword evidence="5" id="KW-1185">Reference proteome</keyword>
<feature type="domain" description="Transposase IS116/IS110/IS902 C-terminal" evidence="3">
    <location>
        <begin position="205"/>
        <end position="287"/>
    </location>
</feature>
<evidence type="ECO:0000313" key="5">
    <source>
        <dbReference type="Proteomes" id="UP000286976"/>
    </source>
</evidence>
<dbReference type="PANTHER" id="PTHR33055">
    <property type="entry name" value="TRANSPOSASE FOR INSERTION SEQUENCE ELEMENT IS1111A"/>
    <property type="match status" value="1"/>
</dbReference>
<dbReference type="Pfam" id="PF02371">
    <property type="entry name" value="Transposase_20"/>
    <property type="match status" value="1"/>
</dbReference>
<keyword evidence="1" id="KW-0175">Coiled coil</keyword>
<name>A0A432WQK8_9GAMM</name>
<dbReference type="GO" id="GO:0006313">
    <property type="term" value="P:DNA transposition"/>
    <property type="evidence" value="ECO:0007669"/>
    <property type="project" value="InterPro"/>
</dbReference>
<dbReference type="RefSeq" id="WP_126758299.1">
    <property type="nucleotide sequence ID" value="NZ_PIPQ01000025.1"/>
</dbReference>
<dbReference type="GO" id="GO:0004803">
    <property type="term" value="F:transposase activity"/>
    <property type="evidence" value="ECO:0007669"/>
    <property type="project" value="InterPro"/>
</dbReference>
<dbReference type="InterPro" id="IPR047650">
    <property type="entry name" value="Transpos_IS110"/>
</dbReference>
<evidence type="ECO:0000259" key="2">
    <source>
        <dbReference type="Pfam" id="PF01548"/>
    </source>
</evidence>
<dbReference type="Pfam" id="PF01548">
    <property type="entry name" value="DEDD_Tnp_IS110"/>
    <property type="match status" value="1"/>
</dbReference>
<dbReference type="GO" id="GO:0003677">
    <property type="term" value="F:DNA binding"/>
    <property type="evidence" value="ECO:0007669"/>
    <property type="project" value="InterPro"/>
</dbReference>
<dbReference type="OrthoDB" id="1523051at2"/>
<reference evidence="4 5" key="1">
    <citation type="journal article" date="2011" name="Front. Microbiol.">
        <title>Genomic signatures of strain selection and enhancement in Bacillus atrophaeus var. globigii, a historical biowarfare simulant.</title>
        <authorList>
            <person name="Gibbons H.S."/>
            <person name="Broomall S.M."/>
            <person name="McNew L.A."/>
            <person name="Daligault H."/>
            <person name="Chapman C."/>
            <person name="Bruce D."/>
            <person name="Karavis M."/>
            <person name="Krepps M."/>
            <person name="McGregor P.A."/>
            <person name="Hong C."/>
            <person name="Park K.H."/>
            <person name="Akmal A."/>
            <person name="Feldman A."/>
            <person name="Lin J.S."/>
            <person name="Chang W.E."/>
            <person name="Higgs B.W."/>
            <person name="Demirev P."/>
            <person name="Lindquist J."/>
            <person name="Liem A."/>
            <person name="Fochler E."/>
            <person name="Read T.D."/>
            <person name="Tapia R."/>
            <person name="Johnson S."/>
            <person name="Bishop-Lilly K.A."/>
            <person name="Detter C."/>
            <person name="Han C."/>
            <person name="Sozhamannan S."/>
            <person name="Rosenzweig C.N."/>
            <person name="Skowronski E.W."/>
        </authorList>
    </citation>
    <scope>NUCLEOTIDE SEQUENCE [LARGE SCALE GENOMIC DNA]</scope>
    <source>
        <strain evidence="4 5">AIT1</strain>
    </source>
</reference>
<feature type="coiled-coil region" evidence="1">
    <location>
        <begin position="135"/>
        <end position="196"/>
    </location>
</feature>
<proteinExistence type="predicted"/>
<accession>A0A432WQK8</accession>
<sequence length="328" mass="36731">MREFIGVDVSKNKLDILWLRDTKAKKVKSKCLPNKDFKAVADWLLKQTDVSPDEILVTVEPTGVYHEGLIYFLADAGFNVFLANPSKAKKHAESMNILQKTDKSDARLLAIYGASMSQYDDFTLWVPESKSARALRAMLRRLDALEKDKRREQNRLEAATISGASPRVLDSISAMIKNLEDEIKRLTRDVDDHISGDPHLRKNKQLLMSIKGVGDVISRELVSLFAVKKFKTAKHFSAYLGLIPKLQESGNMKGHVRMSKTGPARVRAKIYMASVAAGTHNPDIKAQKERLLAAGKAKMQAVGAAMRKLMQICFGVIKHQQEYRPLAT</sequence>
<evidence type="ECO:0000313" key="4">
    <source>
        <dbReference type="EMBL" id="RUO36060.1"/>
    </source>
</evidence>
<dbReference type="PANTHER" id="PTHR33055:SF3">
    <property type="entry name" value="PUTATIVE TRANSPOSASE FOR IS117-RELATED"/>
    <property type="match status" value="1"/>
</dbReference>
<evidence type="ECO:0000259" key="3">
    <source>
        <dbReference type="Pfam" id="PF02371"/>
    </source>
</evidence>
<dbReference type="InterPro" id="IPR003346">
    <property type="entry name" value="Transposase_20"/>
</dbReference>